<dbReference type="EMBL" id="JANVFS010000020">
    <property type="protein sequence ID" value="KAJ4476391.1"/>
    <property type="molecule type" value="Genomic_DNA"/>
</dbReference>
<evidence type="ECO:0000313" key="2">
    <source>
        <dbReference type="Proteomes" id="UP001150238"/>
    </source>
</evidence>
<protein>
    <submittedName>
        <fullName evidence="1">Uncharacterized protein</fullName>
    </submittedName>
</protein>
<name>A0A9W9AA40_9AGAR</name>
<gene>
    <name evidence="1" type="ORF">C8J55DRAFT_375404</name>
</gene>
<feature type="non-terminal residue" evidence="1">
    <location>
        <position position="1"/>
    </location>
</feature>
<dbReference type="Proteomes" id="UP001150238">
    <property type="component" value="Unassembled WGS sequence"/>
</dbReference>
<reference evidence="1" key="2">
    <citation type="journal article" date="2023" name="Proc. Natl. Acad. Sci. U.S.A.">
        <title>A global phylogenomic analysis of the shiitake genus Lentinula.</title>
        <authorList>
            <person name="Sierra-Patev S."/>
            <person name="Min B."/>
            <person name="Naranjo-Ortiz M."/>
            <person name="Looney B."/>
            <person name="Konkel Z."/>
            <person name="Slot J.C."/>
            <person name="Sakamoto Y."/>
            <person name="Steenwyk J.L."/>
            <person name="Rokas A."/>
            <person name="Carro J."/>
            <person name="Camarero S."/>
            <person name="Ferreira P."/>
            <person name="Molpeceres G."/>
            <person name="Ruiz-Duenas F.J."/>
            <person name="Serrano A."/>
            <person name="Henrissat B."/>
            <person name="Drula E."/>
            <person name="Hughes K.W."/>
            <person name="Mata J.L."/>
            <person name="Ishikawa N.K."/>
            <person name="Vargas-Isla R."/>
            <person name="Ushijima S."/>
            <person name="Smith C.A."/>
            <person name="Donoghue J."/>
            <person name="Ahrendt S."/>
            <person name="Andreopoulos W."/>
            <person name="He G."/>
            <person name="LaButti K."/>
            <person name="Lipzen A."/>
            <person name="Ng V."/>
            <person name="Riley R."/>
            <person name="Sandor L."/>
            <person name="Barry K."/>
            <person name="Martinez A.T."/>
            <person name="Xiao Y."/>
            <person name="Gibbons J.G."/>
            <person name="Terashima K."/>
            <person name="Grigoriev I.V."/>
            <person name="Hibbett D."/>
        </authorList>
    </citation>
    <scope>NUCLEOTIDE SEQUENCE</scope>
    <source>
        <strain evidence="1">Sp2 HRB7682 ss15</strain>
    </source>
</reference>
<organism evidence="1 2">
    <name type="scientific">Lentinula lateritia</name>
    <dbReference type="NCBI Taxonomy" id="40482"/>
    <lineage>
        <taxon>Eukaryota</taxon>
        <taxon>Fungi</taxon>
        <taxon>Dikarya</taxon>
        <taxon>Basidiomycota</taxon>
        <taxon>Agaricomycotina</taxon>
        <taxon>Agaricomycetes</taxon>
        <taxon>Agaricomycetidae</taxon>
        <taxon>Agaricales</taxon>
        <taxon>Marasmiineae</taxon>
        <taxon>Omphalotaceae</taxon>
        <taxon>Lentinula</taxon>
    </lineage>
</organism>
<proteinExistence type="predicted"/>
<dbReference type="AlphaFoldDB" id="A0A9W9AA40"/>
<accession>A0A9W9AA40</accession>
<reference evidence="1" key="1">
    <citation type="submission" date="2022-08" db="EMBL/GenBank/DDBJ databases">
        <authorList>
            <consortium name="DOE Joint Genome Institute"/>
            <person name="Min B."/>
            <person name="Riley R."/>
            <person name="Sierra-Patev S."/>
            <person name="Naranjo-Ortiz M."/>
            <person name="Looney B."/>
            <person name="Konkel Z."/>
            <person name="Slot J.C."/>
            <person name="Sakamoto Y."/>
            <person name="Steenwyk J.L."/>
            <person name="Rokas A."/>
            <person name="Carro J."/>
            <person name="Camarero S."/>
            <person name="Ferreira P."/>
            <person name="Molpeceres G."/>
            <person name="Ruiz-Duenas F.J."/>
            <person name="Serrano A."/>
            <person name="Henrissat B."/>
            <person name="Drula E."/>
            <person name="Hughes K.W."/>
            <person name="Mata J.L."/>
            <person name="Ishikawa N.K."/>
            <person name="Vargas-Isla R."/>
            <person name="Ushijima S."/>
            <person name="Smith C.A."/>
            <person name="Ahrendt S."/>
            <person name="Andreopoulos W."/>
            <person name="He G."/>
            <person name="Labutti K."/>
            <person name="Lipzen A."/>
            <person name="Ng V."/>
            <person name="Sandor L."/>
            <person name="Barry K."/>
            <person name="Martinez A.T."/>
            <person name="Xiao Y."/>
            <person name="Gibbons J.G."/>
            <person name="Terashima K."/>
            <person name="Hibbett D.S."/>
            <person name="Grigoriev I.V."/>
        </authorList>
    </citation>
    <scope>NUCLEOTIDE SEQUENCE</scope>
    <source>
        <strain evidence="1">Sp2 HRB7682 ss15</strain>
    </source>
</reference>
<feature type="non-terminal residue" evidence="1">
    <location>
        <position position="132"/>
    </location>
</feature>
<comment type="caution">
    <text evidence="1">The sequence shown here is derived from an EMBL/GenBank/DDBJ whole genome shotgun (WGS) entry which is preliminary data.</text>
</comment>
<evidence type="ECO:0000313" key="1">
    <source>
        <dbReference type="EMBL" id="KAJ4476391.1"/>
    </source>
</evidence>
<sequence length="132" mass="15177">PGVGLLLDRTGALGGGAPSVDALAHRLFGRKYRTLNLWRKQRVKLLQRREWKWENHHGLGRVYSTLCTRMLEPGDIEGPCFFCFSLLNLKTFRNAMTIPKPKTENYKFLNKEYRNESLAQISARSLGIEDLI</sequence>